<dbReference type="GO" id="GO:0003723">
    <property type="term" value="F:RNA binding"/>
    <property type="evidence" value="ECO:0007669"/>
    <property type="project" value="UniProtKB-UniRule"/>
</dbReference>
<dbReference type="CDD" id="cd12320">
    <property type="entry name" value="RRM6_RBM19_RRM5_MRD1"/>
    <property type="match status" value="1"/>
</dbReference>
<dbReference type="InterPro" id="IPR012677">
    <property type="entry name" value="Nucleotide-bd_a/b_plait_sf"/>
</dbReference>
<keyword evidence="1 2" id="KW-0694">RNA-binding</keyword>
<sequence>MSSPLICPLEQIDWLELLCLLKLVLPPWLMLEDGGSLEQSPKSFSFSPWLNSKWNYYSNVFCSFNSSTIPQSSNCYGCGECLCKKRRSEIHPSDCHNPRRAIASLSFYLDSITNVVFITDCALGSLSRALEELDKSIFQGRLLHIMPARQPPAAPEKLLTHGTAAHGMNTFKHDKEEQRKASEASGDTRAWNSLFMHPDTIAENVARKYGVSKSELLNPEANDLAVRMALGETHIIAETKKALSDEGVNVDILEDLASGKLDKVKRSNHLLIIKNLPFSTSEADLVNMFGRFGGLERVILPPTKTLALAVYLEAAEARAAFKGLAYKRYKTSLFLSPDIPSRFELRNDFCVVFISTSVCRTKNCMWPTPQRLLEEVRSVEEALRVDGMPIDPSGQQDHKLGPQDVSSTKEEVDHTKNTRQGYRGKAHIAFMVPTPPQPDVVRVQVHCGYVPTGPGYSPGMEIRTRDLWTDPFRSGWNDGNRYEAVLSLIDGNTPFVLESFFSIAELDLGLQNQINRLLKVGMAFGNICGYEMSLTFIDSKTKKEAKIAAFAVGTLRRISSSQNQLHLSELQKAPTIGASEIKRTIVEQQCIGTSNEDIESDGDEVSRSIFVKNLNFKTTTVALRKHFEQHLKEGELRRVTMKGDPPKKENMGFCFVEFDTPETARSFCKQLQGTVLDGHALSLQISHPKKEAKSAHEKSLDKNKSSTKIIVRNVAFEATKKDLRQLFSPFGQIKSLRLPRKADGSHRGFAFIEFITKQEAGNAFNAVSSSHLYGRHLVLEQAREGESLSELRTRVASQFVHDNDITLNGARSLKRRKGI</sequence>
<organism evidence="5 6">
    <name type="scientific">Taxus chinensis</name>
    <name type="common">Chinese yew</name>
    <name type="synonym">Taxus wallichiana var. chinensis</name>
    <dbReference type="NCBI Taxonomy" id="29808"/>
    <lineage>
        <taxon>Eukaryota</taxon>
        <taxon>Viridiplantae</taxon>
        <taxon>Streptophyta</taxon>
        <taxon>Embryophyta</taxon>
        <taxon>Tracheophyta</taxon>
        <taxon>Spermatophyta</taxon>
        <taxon>Pinopsida</taxon>
        <taxon>Pinidae</taxon>
        <taxon>Conifers II</taxon>
        <taxon>Cupressales</taxon>
        <taxon>Taxaceae</taxon>
        <taxon>Taxus</taxon>
    </lineage>
</organism>
<evidence type="ECO:0000256" key="2">
    <source>
        <dbReference type="PROSITE-ProRule" id="PRU00176"/>
    </source>
</evidence>
<feature type="domain" description="RRM" evidence="4">
    <location>
        <begin position="707"/>
        <end position="784"/>
    </location>
</feature>
<dbReference type="SMART" id="SM00360">
    <property type="entry name" value="RRM"/>
    <property type="match status" value="3"/>
</dbReference>
<reference evidence="5 6" key="1">
    <citation type="journal article" date="2021" name="Nat. Plants">
        <title>The Taxus genome provides insights into paclitaxel biosynthesis.</title>
        <authorList>
            <person name="Xiong X."/>
            <person name="Gou J."/>
            <person name="Liao Q."/>
            <person name="Li Y."/>
            <person name="Zhou Q."/>
            <person name="Bi G."/>
            <person name="Li C."/>
            <person name="Du R."/>
            <person name="Wang X."/>
            <person name="Sun T."/>
            <person name="Guo L."/>
            <person name="Liang H."/>
            <person name="Lu P."/>
            <person name="Wu Y."/>
            <person name="Zhang Z."/>
            <person name="Ro D.K."/>
            <person name="Shang Y."/>
            <person name="Huang S."/>
            <person name="Yan J."/>
        </authorList>
    </citation>
    <scope>NUCLEOTIDE SEQUENCE [LARGE SCALE GENOMIC DNA]</scope>
    <source>
        <strain evidence="5">Ta-2019</strain>
    </source>
</reference>
<keyword evidence="6" id="KW-1185">Reference proteome</keyword>
<dbReference type="Gene3D" id="3.30.70.330">
    <property type="match status" value="3"/>
</dbReference>
<feature type="domain" description="RRM" evidence="4">
    <location>
        <begin position="607"/>
        <end position="688"/>
    </location>
</feature>
<evidence type="ECO:0000256" key="3">
    <source>
        <dbReference type="SAM" id="MobiDB-lite"/>
    </source>
</evidence>
<evidence type="ECO:0000313" key="6">
    <source>
        <dbReference type="Proteomes" id="UP000824469"/>
    </source>
</evidence>
<dbReference type="InterPro" id="IPR000504">
    <property type="entry name" value="RRM_dom"/>
</dbReference>
<protein>
    <recommendedName>
        <fullName evidence="4">RRM domain-containing protein</fullName>
    </recommendedName>
</protein>
<dbReference type="AlphaFoldDB" id="A0AA38F5T7"/>
<dbReference type="PROSITE" id="PS50102">
    <property type="entry name" value="RRM"/>
    <property type="match status" value="2"/>
</dbReference>
<comment type="caution">
    <text evidence="5">The sequence shown here is derived from an EMBL/GenBank/DDBJ whole genome shotgun (WGS) entry which is preliminary data.</text>
</comment>
<evidence type="ECO:0000259" key="4">
    <source>
        <dbReference type="PROSITE" id="PS50102"/>
    </source>
</evidence>
<evidence type="ECO:0000256" key="1">
    <source>
        <dbReference type="ARBA" id="ARBA00022884"/>
    </source>
</evidence>
<dbReference type="EMBL" id="JAHRHJ020003813">
    <property type="protein sequence ID" value="KAH9290753.1"/>
    <property type="molecule type" value="Genomic_DNA"/>
</dbReference>
<gene>
    <name evidence="5" type="ORF">KI387_034870</name>
</gene>
<evidence type="ECO:0000313" key="5">
    <source>
        <dbReference type="EMBL" id="KAH9290753.1"/>
    </source>
</evidence>
<proteinExistence type="predicted"/>
<feature type="compositionally biased region" description="Basic and acidic residues" evidence="3">
    <location>
        <begin position="396"/>
        <end position="416"/>
    </location>
</feature>
<feature type="region of interest" description="Disordered" evidence="3">
    <location>
        <begin position="387"/>
        <end position="418"/>
    </location>
</feature>
<dbReference type="PANTHER" id="PTHR10352">
    <property type="entry name" value="EUKARYOTIC TRANSLATION INITIATION FACTOR 3 SUBUNIT G"/>
    <property type="match status" value="1"/>
</dbReference>
<dbReference type="Proteomes" id="UP000824469">
    <property type="component" value="Unassembled WGS sequence"/>
</dbReference>
<dbReference type="Pfam" id="PF00076">
    <property type="entry name" value="RRM_1"/>
    <property type="match status" value="3"/>
</dbReference>
<dbReference type="InterPro" id="IPR035979">
    <property type="entry name" value="RBD_domain_sf"/>
</dbReference>
<name>A0AA38F5T7_TAXCH</name>
<accession>A0AA38F5T7</accession>
<dbReference type="SUPFAM" id="SSF54928">
    <property type="entry name" value="RNA-binding domain, RBD"/>
    <property type="match status" value="3"/>
</dbReference>